<reference evidence="6" key="1">
    <citation type="submission" date="2023-01" db="EMBL/GenBank/DDBJ databases">
        <title>Metagenome sequencing of chrysophaentin producing Chrysophaeum taylorii.</title>
        <authorList>
            <person name="Davison J."/>
            <person name="Bewley C."/>
        </authorList>
    </citation>
    <scope>NUCLEOTIDE SEQUENCE</scope>
    <source>
        <strain evidence="6">NIES-1699</strain>
    </source>
</reference>
<comment type="caution">
    <text evidence="6">The sequence shown here is derived from an EMBL/GenBank/DDBJ whole genome shotgun (WGS) entry which is preliminary data.</text>
</comment>
<keyword evidence="3" id="KW-0067">ATP-binding</keyword>
<dbReference type="PANTHER" id="PTHR19211">
    <property type="entry name" value="ATP-BINDING TRANSPORT PROTEIN-RELATED"/>
    <property type="match status" value="1"/>
</dbReference>
<dbReference type="PROSITE" id="PS50893">
    <property type="entry name" value="ABC_TRANSPORTER_2"/>
    <property type="match status" value="2"/>
</dbReference>
<dbReference type="Proteomes" id="UP001230188">
    <property type="component" value="Unassembled WGS sequence"/>
</dbReference>
<evidence type="ECO:0000313" key="6">
    <source>
        <dbReference type="EMBL" id="KAJ8601215.1"/>
    </source>
</evidence>
<proteinExistence type="predicted"/>
<dbReference type="GO" id="GO:0005524">
    <property type="term" value="F:ATP binding"/>
    <property type="evidence" value="ECO:0007669"/>
    <property type="project" value="UniProtKB-KW"/>
</dbReference>
<evidence type="ECO:0000256" key="4">
    <source>
        <dbReference type="SAM" id="MobiDB-lite"/>
    </source>
</evidence>
<dbReference type="InterPro" id="IPR017871">
    <property type="entry name" value="ABC_transporter-like_CS"/>
</dbReference>
<evidence type="ECO:0000256" key="2">
    <source>
        <dbReference type="ARBA" id="ARBA00022741"/>
    </source>
</evidence>
<dbReference type="InterPro" id="IPR003439">
    <property type="entry name" value="ABC_transporter-like_ATP-bd"/>
</dbReference>
<dbReference type="PROSITE" id="PS00211">
    <property type="entry name" value="ABC_TRANSPORTER_1"/>
    <property type="match status" value="2"/>
</dbReference>
<dbReference type="AlphaFoldDB" id="A0AAD7XMA4"/>
<keyword evidence="1" id="KW-0677">Repeat</keyword>
<dbReference type="SUPFAM" id="SSF52540">
    <property type="entry name" value="P-loop containing nucleoside triphosphate hydrolases"/>
    <property type="match status" value="2"/>
</dbReference>
<sequence>MSGGVEVIASTLAELGLEPPEDEVMKYVAPLLVAGDVEAAAPFLGDEEAGVEAAKAVALALRRAGLAATEEAAATEVVEKPPRSHPAERSSSPGPIMEEIRQTPREEEEEEEEEKKKKVQRKKTKKTTIKATTKRNVDEDQAGLDETDDFASAWRLCQAEGRSWGGRGFGGRGVARRYQCISSASRDVIVDGVTLAFAGKELLQRAELRLVGGRRYALLGRNGVGKSSLLRRIATASLPGFPPHLRVGYLAQEQGDVGDGSVSALEALVGGACRRRELALEAERDDLLDEADLDDEVVAARLGEVEAELAELSDGQAIAKARKALAGVGFDEARMVAPAEQLSGGWRMRVELAAALLEEPDVLLLDEPTNHLDLPGVLWLERFLANETRATVLVVSHDRAFVEAVATDVIVFEDLRLHYFHGTLAAYEQRQEEKTAAHQHRLDARVRQETAARDAADKMRQRASQKKGANDNALRAAKQRLAKIERVGLYRDDGHRYKTHSLQKLDEAAIRLPERVEAKRALKEEQFCFPEPSPLGESNYVSLDGVDVGYATPLIKKAVATIGPGSRVAIVGDNGAGKTTLLSVLAGALAPLGEGSRYDPRLKVAFVRQHHAEALKDGDDAVSAAHYLMTRFRVSELEARSKLGKFGLVGQVAKLPLRKLSGGQKARLSLAALTWESPHLLLMDEPTNHLDVYALDALAAALETFPGAVVVVSHNRSFLAACCNELWEVSRKKLHVHRDADFSELFAAYADRILSAGGTGGLTASSASDLRTARKVHALDETRGKKGSKAPAAGGASRRAALI</sequence>
<evidence type="ECO:0000259" key="5">
    <source>
        <dbReference type="PROSITE" id="PS50893"/>
    </source>
</evidence>
<dbReference type="GO" id="GO:0016887">
    <property type="term" value="F:ATP hydrolysis activity"/>
    <property type="evidence" value="ECO:0007669"/>
    <property type="project" value="InterPro"/>
</dbReference>
<dbReference type="PANTHER" id="PTHR19211:SF14">
    <property type="entry name" value="ATP-BINDING CASSETTE SUB-FAMILY F MEMBER 1"/>
    <property type="match status" value="1"/>
</dbReference>
<dbReference type="FunFam" id="3.40.50.300:FF:000011">
    <property type="entry name" value="Putative ABC transporter ATP-binding component"/>
    <property type="match status" value="1"/>
</dbReference>
<feature type="domain" description="ABC transporter" evidence="5">
    <location>
        <begin position="535"/>
        <end position="756"/>
    </location>
</feature>
<name>A0AAD7XMA4_9STRA</name>
<dbReference type="Pfam" id="PF00005">
    <property type="entry name" value="ABC_tran"/>
    <property type="match status" value="2"/>
</dbReference>
<dbReference type="FunFam" id="3.40.50.300:FF:001197">
    <property type="entry name" value="Putative ATP-binding cassette family ATPase"/>
    <property type="match status" value="1"/>
</dbReference>
<dbReference type="Gene3D" id="3.40.50.300">
    <property type="entry name" value="P-loop containing nucleotide triphosphate hydrolases"/>
    <property type="match status" value="2"/>
</dbReference>
<feature type="compositionally biased region" description="Basic residues" evidence="4">
    <location>
        <begin position="117"/>
        <end position="128"/>
    </location>
</feature>
<evidence type="ECO:0000256" key="1">
    <source>
        <dbReference type="ARBA" id="ARBA00022737"/>
    </source>
</evidence>
<accession>A0AAD7XMA4</accession>
<dbReference type="EMBL" id="JAQMWT010000443">
    <property type="protein sequence ID" value="KAJ8601215.1"/>
    <property type="molecule type" value="Genomic_DNA"/>
</dbReference>
<keyword evidence="2" id="KW-0547">Nucleotide-binding</keyword>
<dbReference type="InterPro" id="IPR050611">
    <property type="entry name" value="ABCF"/>
</dbReference>
<evidence type="ECO:0000256" key="3">
    <source>
        <dbReference type="ARBA" id="ARBA00022840"/>
    </source>
</evidence>
<feature type="compositionally biased region" description="Low complexity" evidence="4">
    <location>
        <begin position="789"/>
        <end position="803"/>
    </location>
</feature>
<feature type="domain" description="ABC transporter" evidence="5">
    <location>
        <begin position="188"/>
        <end position="439"/>
    </location>
</feature>
<dbReference type="SMART" id="SM00382">
    <property type="entry name" value="AAA"/>
    <property type="match status" value="2"/>
</dbReference>
<feature type="region of interest" description="Disordered" evidence="4">
    <location>
        <begin position="435"/>
        <end position="455"/>
    </location>
</feature>
<feature type="region of interest" description="Disordered" evidence="4">
    <location>
        <begin position="781"/>
        <end position="803"/>
    </location>
</feature>
<gene>
    <name evidence="6" type="ORF">CTAYLR_003285</name>
</gene>
<dbReference type="CDD" id="cd03221">
    <property type="entry name" value="ABCF_EF-3"/>
    <property type="match status" value="2"/>
</dbReference>
<feature type="region of interest" description="Disordered" evidence="4">
    <location>
        <begin position="70"/>
        <end position="129"/>
    </location>
</feature>
<keyword evidence="7" id="KW-1185">Reference proteome</keyword>
<dbReference type="InterPro" id="IPR003593">
    <property type="entry name" value="AAA+_ATPase"/>
</dbReference>
<organism evidence="6 7">
    <name type="scientific">Chrysophaeum taylorii</name>
    <dbReference type="NCBI Taxonomy" id="2483200"/>
    <lineage>
        <taxon>Eukaryota</taxon>
        <taxon>Sar</taxon>
        <taxon>Stramenopiles</taxon>
        <taxon>Ochrophyta</taxon>
        <taxon>Pelagophyceae</taxon>
        <taxon>Pelagomonadales</taxon>
        <taxon>Pelagomonadaceae</taxon>
        <taxon>Chrysophaeum</taxon>
    </lineage>
</organism>
<feature type="compositionally biased region" description="Basic and acidic residues" evidence="4">
    <location>
        <begin position="77"/>
        <end position="88"/>
    </location>
</feature>
<dbReference type="InterPro" id="IPR027417">
    <property type="entry name" value="P-loop_NTPase"/>
</dbReference>
<protein>
    <recommendedName>
        <fullName evidence="5">ABC transporter domain-containing protein</fullName>
    </recommendedName>
</protein>
<evidence type="ECO:0000313" key="7">
    <source>
        <dbReference type="Proteomes" id="UP001230188"/>
    </source>
</evidence>